<keyword evidence="2" id="KW-0732">Signal</keyword>
<keyword evidence="1" id="KW-0812">Transmembrane</keyword>
<evidence type="ECO:0000313" key="3">
    <source>
        <dbReference type="EMBL" id="KAK7428443.1"/>
    </source>
</evidence>
<dbReference type="EMBL" id="JAZAVK010000041">
    <property type="protein sequence ID" value="KAK7428443.1"/>
    <property type="molecule type" value="Genomic_DNA"/>
</dbReference>
<proteinExistence type="predicted"/>
<accession>A0ABR1I4H0</accession>
<feature type="chain" id="PRO_5045987126" evidence="2">
    <location>
        <begin position="22"/>
        <end position="165"/>
    </location>
</feature>
<name>A0ABR1I4H0_9HYPO</name>
<comment type="caution">
    <text evidence="3">The sequence shown here is derived from an EMBL/GenBank/DDBJ whole genome shotgun (WGS) entry which is preliminary data.</text>
</comment>
<protein>
    <submittedName>
        <fullName evidence="3">Uncharacterized protein</fullName>
    </submittedName>
</protein>
<feature type="transmembrane region" description="Helical" evidence="1">
    <location>
        <begin position="55"/>
        <end position="78"/>
    </location>
</feature>
<gene>
    <name evidence="3" type="ORF">QQZ08_005062</name>
</gene>
<sequence length="165" mass="18432">MPQHQKWLSLILAMMVGFANADSLDDFANNLFSDLAPILALFGERVTMQFMSQGLGWADCIAVAMAPLGIITILLDAIRVDGPMWLKALVGRAKENISVAEMELMSSTSHKVYELYNSKSIVRCQGSAPVWEYICLFPKNFDSNSSDNKDHKLEVQFKNTRASRL</sequence>
<evidence type="ECO:0000256" key="2">
    <source>
        <dbReference type="SAM" id="SignalP"/>
    </source>
</evidence>
<keyword evidence="1" id="KW-0472">Membrane</keyword>
<keyword evidence="4" id="KW-1185">Reference proteome</keyword>
<evidence type="ECO:0000313" key="4">
    <source>
        <dbReference type="Proteomes" id="UP001498421"/>
    </source>
</evidence>
<organism evidence="3 4">
    <name type="scientific">Neonectria magnoliae</name>
    <dbReference type="NCBI Taxonomy" id="2732573"/>
    <lineage>
        <taxon>Eukaryota</taxon>
        <taxon>Fungi</taxon>
        <taxon>Dikarya</taxon>
        <taxon>Ascomycota</taxon>
        <taxon>Pezizomycotina</taxon>
        <taxon>Sordariomycetes</taxon>
        <taxon>Hypocreomycetidae</taxon>
        <taxon>Hypocreales</taxon>
        <taxon>Nectriaceae</taxon>
        <taxon>Neonectria</taxon>
    </lineage>
</organism>
<reference evidence="3 4" key="1">
    <citation type="journal article" date="2025" name="Microbiol. Resour. Announc.">
        <title>Draft genome sequences for Neonectria magnoliae and Neonectria punicea, canker pathogens of Liriodendron tulipifera and Acer saccharum in West Virginia.</title>
        <authorList>
            <person name="Petronek H.M."/>
            <person name="Kasson M.T."/>
            <person name="Metheny A.M."/>
            <person name="Stauder C.M."/>
            <person name="Lovett B."/>
            <person name="Lynch S.C."/>
            <person name="Garnas J.R."/>
            <person name="Kasson L.R."/>
            <person name="Stajich J.E."/>
        </authorList>
    </citation>
    <scope>NUCLEOTIDE SEQUENCE [LARGE SCALE GENOMIC DNA]</scope>
    <source>
        <strain evidence="3 4">NRRL 64651</strain>
    </source>
</reference>
<feature type="signal peptide" evidence="2">
    <location>
        <begin position="1"/>
        <end position="21"/>
    </location>
</feature>
<keyword evidence="1" id="KW-1133">Transmembrane helix</keyword>
<dbReference type="Proteomes" id="UP001498421">
    <property type="component" value="Unassembled WGS sequence"/>
</dbReference>
<evidence type="ECO:0000256" key="1">
    <source>
        <dbReference type="SAM" id="Phobius"/>
    </source>
</evidence>